<accession>A0A2S7ESE7</accession>
<dbReference type="InterPro" id="IPR004291">
    <property type="entry name" value="Transposase_IS66_central"/>
</dbReference>
<keyword evidence="3" id="KW-1185">Reference proteome</keyword>
<sequence length="227" mass="24641">MRPSAPCSTRRSAPTSRRWRRRLRRFTPEAAGRSEGGTPAAKAAAALIAQVAISKYVDHLPLYRQEAILARRGVAISRSSMAEWMGAAGVALQPLVNALRAELQSHAVLHADETPVAMLDPGAGKTKRAYLFAYRTTADAPIIVFDFCTSRSGKHAARFLGHWRGALMVDDYAGYKALFADGVTELGCWAHARRKFVDLHKASGSLIAQQAIGHMAALYQMGPGRSL</sequence>
<feature type="domain" description="Transposase IS66 central" evidence="1">
    <location>
        <begin position="44"/>
        <end position="221"/>
    </location>
</feature>
<proteinExistence type="predicted"/>
<dbReference type="Pfam" id="PF03050">
    <property type="entry name" value="DDE_Tnp_IS66"/>
    <property type="match status" value="1"/>
</dbReference>
<dbReference type="EMBL" id="MDEG01000019">
    <property type="protein sequence ID" value="PPU96020.1"/>
    <property type="molecule type" value="Genomic_DNA"/>
</dbReference>
<dbReference type="NCBIfam" id="NF033517">
    <property type="entry name" value="transpos_IS66"/>
    <property type="match status" value="1"/>
</dbReference>
<reference evidence="3" key="1">
    <citation type="submission" date="2016-08" db="EMBL/GenBank/DDBJ databases">
        <authorList>
            <person name="Merda D."/>
            <person name="Briand M."/>
            <person name="Taghouti G."/>
            <person name="Carrere S."/>
            <person name="Gouzy J."/>
            <person name="Portier P."/>
            <person name="Jacques M.-A."/>
            <person name="Fischer-Le Saux M."/>
        </authorList>
    </citation>
    <scope>NUCLEOTIDE SEQUENCE [LARGE SCALE GENOMIC DNA]</scope>
    <source>
        <strain evidence="3">CFBP1156</strain>
    </source>
</reference>
<dbReference type="AlphaFoldDB" id="A0A2S7ESE7"/>
<evidence type="ECO:0000313" key="2">
    <source>
        <dbReference type="EMBL" id="PPU96020.1"/>
    </source>
</evidence>
<dbReference type="Proteomes" id="UP000238261">
    <property type="component" value="Unassembled WGS sequence"/>
</dbReference>
<evidence type="ECO:0000259" key="1">
    <source>
        <dbReference type="Pfam" id="PF03050"/>
    </source>
</evidence>
<comment type="caution">
    <text evidence="2">The sequence shown here is derived from an EMBL/GenBank/DDBJ whole genome shotgun (WGS) entry which is preliminary data.</text>
</comment>
<evidence type="ECO:0000313" key="3">
    <source>
        <dbReference type="Proteomes" id="UP000238261"/>
    </source>
</evidence>
<dbReference type="PANTHER" id="PTHR33678:SF1">
    <property type="entry name" value="BLL1576 PROTEIN"/>
    <property type="match status" value="1"/>
</dbReference>
<protein>
    <recommendedName>
        <fullName evidence="1">Transposase IS66 central domain-containing protein</fullName>
    </recommendedName>
</protein>
<dbReference type="PANTHER" id="PTHR33678">
    <property type="entry name" value="BLL1576 PROTEIN"/>
    <property type="match status" value="1"/>
</dbReference>
<dbReference type="InterPro" id="IPR052344">
    <property type="entry name" value="Transposase-related"/>
</dbReference>
<organism evidence="2 3">
    <name type="scientific">Xanthomonas hyacinthi</name>
    <dbReference type="NCBI Taxonomy" id="56455"/>
    <lineage>
        <taxon>Bacteria</taxon>
        <taxon>Pseudomonadati</taxon>
        <taxon>Pseudomonadota</taxon>
        <taxon>Gammaproteobacteria</taxon>
        <taxon>Lysobacterales</taxon>
        <taxon>Lysobacteraceae</taxon>
        <taxon>Xanthomonas</taxon>
    </lineage>
</organism>
<gene>
    <name evidence="2" type="ORF">XhyaCFBP1156_16515</name>
</gene>
<name>A0A2S7ESE7_9XANT</name>